<keyword evidence="2" id="KW-0507">mRNA processing</keyword>
<dbReference type="GO" id="GO:0045292">
    <property type="term" value="P:mRNA cis splicing, via spliceosome"/>
    <property type="evidence" value="ECO:0007669"/>
    <property type="project" value="InterPro"/>
</dbReference>
<dbReference type="PANTHER" id="PTHR11864">
    <property type="entry name" value="PRE-MRNA-PROCESSING PROTEIN PRP40"/>
    <property type="match status" value="1"/>
</dbReference>
<dbReference type="FunFam" id="2.20.70.10:FF:000078">
    <property type="entry name" value="Formin binding protein (FNB3)"/>
    <property type="match status" value="1"/>
</dbReference>
<evidence type="ECO:0000256" key="5">
    <source>
        <dbReference type="ARBA" id="ARBA00023242"/>
    </source>
</evidence>
<dbReference type="InterPro" id="IPR002713">
    <property type="entry name" value="FF_domain"/>
</dbReference>
<dbReference type="SUPFAM" id="SSF51045">
    <property type="entry name" value="WW domain"/>
    <property type="match status" value="2"/>
</dbReference>
<proteinExistence type="predicted"/>
<feature type="region of interest" description="Disordered" evidence="7">
    <location>
        <begin position="482"/>
        <end position="515"/>
    </location>
</feature>
<dbReference type="PROSITE" id="PS50020">
    <property type="entry name" value="WW_DOMAIN_2"/>
    <property type="match status" value="2"/>
</dbReference>
<dbReference type="SMART" id="SM00456">
    <property type="entry name" value="WW"/>
    <property type="match status" value="2"/>
</dbReference>
<feature type="domain" description="FF" evidence="9">
    <location>
        <begin position="356"/>
        <end position="417"/>
    </location>
</feature>
<dbReference type="Gene3D" id="1.10.10.440">
    <property type="entry name" value="FF domain"/>
    <property type="match status" value="5"/>
</dbReference>
<dbReference type="GO" id="GO:0003723">
    <property type="term" value="F:RNA binding"/>
    <property type="evidence" value="ECO:0007669"/>
    <property type="project" value="TreeGrafter"/>
</dbReference>
<name>A0A8H3FWT3_9LECA</name>
<keyword evidence="4" id="KW-0508">mRNA splicing</keyword>
<dbReference type="PROSITE" id="PS51676">
    <property type="entry name" value="FF"/>
    <property type="match status" value="3"/>
</dbReference>
<dbReference type="FunFam" id="1.10.10.440:FF:000013">
    <property type="entry name" value="pre-mRNA-processing protein 40A isoform X1"/>
    <property type="match status" value="1"/>
</dbReference>
<organism evidence="10 11">
    <name type="scientific">Gomphillus americanus</name>
    <dbReference type="NCBI Taxonomy" id="1940652"/>
    <lineage>
        <taxon>Eukaryota</taxon>
        <taxon>Fungi</taxon>
        <taxon>Dikarya</taxon>
        <taxon>Ascomycota</taxon>
        <taxon>Pezizomycotina</taxon>
        <taxon>Lecanoromycetes</taxon>
        <taxon>OSLEUM clade</taxon>
        <taxon>Ostropomycetidae</taxon>
        <taxon>Ostropales</taxon>
        <taxon>Graphidaceae</taxon>
        <taxon>Gomphilloideae</taxon>
        <taxon>Gomphillus</taxon>
    </lineage>
</organism>
<evidence type="ECO:0000313" key="10">
    <source>
        <dbReference type="EMBL" id="CAF9932388.1"/>
    </source>
</evidence>
<protein>
    <submittedName>
        <fullName evidence="10">Uncharacterized protein</fullName>
    </submittedName>
</protein>
<evidence type="ECO:0000256" key="1">
    <source>
        <dbReference type="ARBA" id="ARBA00004123"/>
    </source>
</evidence>
<dbReference type="Pfam" id="PF01846">
    <property type="entry name" value="FF"/>
    <property type="match status" value="3"/>
</dbReference>
<feature type="region of interest" description="Disordered" evidence="7">
    <location>
        <begin position="555"/>
        <end position="745"/>
    </location>
</feature>
<evidence type="ECO:0000256" key="3">
    <source>
        <dbReference type="ARBA" id="ARBA00022737"/>
    </source>
</evidence>
<dbReference type="InterPro" id="IPR039726">
    <property type="entry name" value="Prp40-like"/>
</dbReference>
<dbReference type="GO" id="GO:0005685">
    <property type="term" value="C:U1 snRNP"/>
    <property type="evidence" value="ECO:0007669"/>
    <property type="project" value="TreeGrafter"/>
</dbReference>
<dbReference type="Proteomes" id="UP000664169">
    <property type="component" value="Unassembled WGS sequence"/>
</dbReference>
<feature type="domain" description="WW" evidence="8">
    <location>
        <begin position="5"/>
        <end position="38"/>
    </location>
</feature>
<feature type="compositionally biased region" description="Basic and acidic residues" evidence="7">
    <location>
        <begin position="592"/>
        <end position="614"/>
    </location>
</feature>
<sequence length="745" mass="87694">MNGVNGVSGLWQEARNADGRVYYYNTQTRVTQWTKPEELMSLAERALANQPWKEYTAEGGRKYWYNTETKQSSWEMPEAYKNALSQTALPVKPVATTDHFVAGGGVTALQPWAEQTDFSSRINDAPVSKPVFHKSTDPEYNSYEEAEAAFIKLLKRSNVQTDWTWEQAMRATIKDPQFRAVKDPRDRKLAFEKYVTEVRAQEKDKEKERTAKLRAGFSAMLKSHPEIKHYTRWKTARPILQRETIFRSTDNDDERKQLFEEYIIELKKTNAEREATARKSAVDELTSILNALALEPYTRWSEALPKIQSNDRFNYDEKFQLLSKSDLLTAFENHIKALERKFNDERQQEKASKARRERKTRDAFISLLQELRRSGKIKAGTLWMEILPEFETDERYTAILGQAGSTPLDLFWDILEEEERALRSIRNDVYDVLEDRRFEIVADTPYSRFEKEMSGDDRTRRIPLDTLRLLFDRLIDKVKRRDTEDRHASERQTRRNVDMLRSRIKHLDNPPVRHDSTWESIKSRISQMEEYKTLETEDLRRSAFDKVIRRLKEKEEDLERDRETRSRRDKDRDRERDSYRGDRDRRSKRTSRSPEPDAYEADRRRAMADRERQYRKGGSTGLSPSSRDRRSLEHDRIRPSDGRLSYDRERDRDRDRRERPKDDDRHYRSRDAQSGSAVDELDYGGGSIGGSGRRRRGGDSDAESVGSRKRVKRDREKKSAEKEVEQKKEDVDMASGSEDGELLEE</sequence>
<keyword evidence="11" id="KW-1185">Reference proteome</keyword>
<dbReference type="PROSITE" id="PS01159">
    <property type="entry name" value="WW_DOMAIN_1"/>
    <property type="match status" value="2"/>
</dbReference>
<comment type="subcellular location">
    <subcellularLocation>
        <location evidence="1">Nucleus</location>
    </subcellularLocation>
</comment>
<dbReference type="Gene3D" id="2.20.70.10">
    <property type="match status" value="2"/>
</dbReference>
<evidence type="ECO:0000259" key="8">
    <source>
        <dbReference type="PROSITE" id="PS50020"/>
    </source>
</evidence>
<dbReference type="Pfam" id="PF00397">
    <property type="entry name" value="WW"/>
    <property type="match status" value="2"/>
</dbReference>
<dbReference type="Pfam" id="PF25432">
    <property type="entry name" value="FF_PRPF40A"/>
    <property type="match status" value="1"/>
</dbReference>
<feature type="compositionally biased region" description="Basic and acidic residues" evidence="7">
    <location>
        <begin position="626"/>
        <end position="671"/>
    </location>
</feature>
<feature type="coiled-coil region" evidence="6">
    <location>
        <begin position="328"/>
        <end position="355"/>
    </location>
</feature>
<feature type="domain" description="FF" evidence="9">
    <location>
        <begin position="209"/>
        <end position="265"/>
    </location>
</feature>
<evidence type="ECO:0000313" key="11">
    <source>
        <dbReference type="Proteomes" id="UP000664169"/>
    </source>
</evidence>
<dbReference type="InterPro" id="IPR001202">
    <property type="entry name" value="WW_dom"/>
</dbReference>
<evidence type="ECO:0000256" key="6">
    <source>
        <dbReference type="SAM" id="Coils"/>
    </source>
</evidence>
<feature type="domain" description="FF" evidence="9">
    <location>
        <begin position="143"/>
        <end position="197"/>
    </location>
</feature>
<dbReference type="AlphaFoldDB" id="A0A8H3FWT3"/>
<keyword evidence="6" id="KW-0175">Coiled coil</keyword>
<feature type="compositionally biased region" description="Basic and acidic residues" evidence="7">
    <location>
        <begin position="555"/>
        <end position="585"/>
    </location>
</feature>
<dbReference type="SMART" id="SM00441">
    <property type="entry name" value="FF"/>
    <property type="match status" value="5"/>
</dbReference>
<comment type="caution">
    <text evidence="10">The sequence shown here is derived from an EMBL/GenBank/DDBJ whole genome shotgun (WGS) entry which is preliminary data.</text>
</comment>
<evidence type="ECO:0000256" key="4">
    <source>
        <dbReference type="ARBA" id="ARBA00023187"/>
    </source>
</evidence>
<keyword evidence="3" id="KW-0677">Repeat</keyword>
<reference evidence="10" key="1">
    <citation type="submission" date="2021-03" db="EMBL/GenBank/DDBJ databases">
        <authorList>
            <person name="Tagirdzhanova G."/>
        </authorList>
    </citation>
    <scope>NUCLEOTIDE SEQUENCE</scope>
</reference>
<keyword evidence="5" id="KW-0539">Nucleus</keyword>
<feature type="compositionally biased region" description="Basic and acidic residues" evidence="7">
    <location>
        <begin position="713"/>
        <end position="731"/>
    </location>
</feature>
<dbReference type="FunFam" id="1.10.10.440:FF:000033">
    <property type="entry name" value="Formin binding protein (FNB3)"/>
    <property type="match status" value="1"/>
</dbReference>
<gene>
    <name evidence="10" type="ORF">GOMPHAMPRED_006562</name>
</gene>
<dbReference type="InterPro" id="IPR036020">
    <property type="entry name" value="WW_dom_sf"/>
</dbReference>
<evidence type="ECO:0000256" key="7">
    <source>
        <dbReference type="SAM" id="MobiDB-lite"/>
    </source>
</evidence>
<accession>A0A8H3FWT3</accession>
<dbReference type="InterPro" id="IPR036517">
    <property type="entry name" value="FF_domain_sf"/>
</dbReference>
<feature type="domain" description="WW" evidence="8">
    <location>
        <begin position="51"/>
        <end position="79"/>
    </location>
</feature>
<dbReference type="EMBL" id="CAJPDQ010000044">
    <property type="protein sequence ID" value="CAF9932388.1"/>
    <property type="molecule type" value="Genomic_DNA"/>
</dbReference>
<evidence type="ECO:0000259" key="9">
    <source>
        <dbReference type="PROSITE" id="PS51676"/>
    </source>
</evidence>
<evidence type="ECO:0000256" key="2">
    <source>
        <dbReference type="ARBA" id="ARBA00022664"/>
    </source>
</evidence>
<dbReference type="OrthoDB" id="187617at2759"/>
<dbReference type="SUPFAM" id="SSF81698">
    <property type="entry name" value="FF domain"/>
    <property type="match status" value="5"/>
</dbReference>
<dbReference type="CDD" id="cd00201">
    <property type="entry name" value="WW"/>
    <property type="match status" value="2"/>
</dbReference>
<dbReference type="GO" id="GO:0071004">
    <property type="term" value="C:U2-type prespliceosome"/>
    <property type="evidence" value="ECO:0007669"/>
    <property type="project" value="TreeGrafter"/>
</dbReference>
<dbReference type="PANTHER" id="PTHR11864:SF0">
    <property type="entry name" value="PRP40 PRE-MRNA PROCESSING FACTOR 40 HOMOLOG A (YEAST)"/>
    <property type="match status" value="1"/>
</dbReference>